<organism evidence="6 7">
    <name type="scientific">Zymomonas mobilis subsp. mobilis (strain ATCC 10988 / DSM 424 / LMG 404 / NCIMB 8938 / NRRL B-806 / ZM1)</name>
    <dbReference type="NCBI Taxonomy" id="555217"/>
    <lineage>
        <taxon>Bacteria</taxon>
        <taxon>Pseudomonadati</taxon>
        <taxon>Pseudomonadota</taxon>
        <taxon>Alphaproteobacteria</taxon>
        <taxon>Sphingomonadales</taxon>
        <taxon>Zymomonadaceae</taxon>
        <taxon>Zymomonas</taxon>
    </lineage>
</organism>
<dbReference type="PANTHER" id="PTHR43003">
    <property type="entry name" value="DNA-3-METHYLADENINE GLYCOSYLASE"/>
    <property type="match status" value="1"/>
</dbReference>
<dbReference type="Gene3D" id="1.10.1670.40">
    <property type="match status" value="1"/>
</dbReference>
<proteinExistence type="predicted"/>
<dbReference type="InterPro" id="IPR051912">
    <property type="entry name" value="Alkylbase_DNA_Glycosylase/TA"/>
</dbReference>
<evidence type="ECO:0000256" key="2">
    <source>
        <dbReference type="ARBA" id="ARBA00012000"/>
    </source>
</evidence>
<dbReference type="GO" id="GO:0006285">
    <property type="term" value="P:base-excision repair, AP site formation"/>
    <property type="evidence" value="ECO:0007669"/>
    <property type="project" value="TreeGrafter"/>
</dbReference>
<dbReference type="InterPro" id="IPR011257">
    <property type="entry name" value="DNA_glycosylase"/>
</dbReference>
<evidence type="ECO:0000256" key="3">
    <source>
        <dbReference type="ARBA" id="ARBA00022763"/>
    </source>
</evidence>
<keyword evidence="4" id="KW-0234">DNA repair</keyword>
<comment type="catalytic activity">
    <reaction evidence="1">
        <text>Hydrolysis of alkylated DNA, releasing 3-methyladenine, 3-methylguanine, 7-methylguanine and 7-methyladenine.</text>
        <dbReference type="EC" id="3.2.2.21"/>
    </reaction>
</comment>
<dbReference type="AlphaFoldDB" id="A0A0H3FYC1"/>
<dbReference type="HOGENOM" id="CLU_000445_72_5_5"/>
<dbReference type="GO" id="GO:0008725">
    <property type="term" value="F:DNA-3-methyladenine glycosylase activity"/>
    <property type="evidence" value="ECO:0007669"/>
    <property type="project" value="TreeGrafter"/>
</dbReference>
<dbReference type="GO" id="GO:0043916">
    <property type="term" value="F:DNA-7-methylguanine glycosylase activity"/>
    <property type="evidence" value="ECO:0007669"/>
    <property type="project" value="TreeGrafter"/>
</dbReference>
<dbReference type="GO" id="GO:0005737">
    <property type="term" value="C:cytoplasm"/>
    <property type="evidence" value="ECO:0007669"/>
    <property type="project" value="TreeGrafter"/>
</dbReference>
<gene>
    <name evidence="6" type="ordered locus">Zmob_0917</name>
</gene>
<evidence type="ECO:0000313" key="6">
    <source>
        <dbReference type="EMBL" id="AEH62752.1"/>
    </source>
</evidence>
<dbReference type="CDD" id="cd00056">
    <property type="entry name" value="ENDO3c"/>
    <property type="match status" value="1"/>
</dbReference>
<reference evidence="6 7" key="1">
    <citation type="journal article" date="2011" name="J. Bacteriol.">
        <title>Genome sequence of the ethanol-producing Zymomonas mobilis subsp. mobilis lectotype strain ATCC 10988.</title>
        <authorList>
            <person name="Pappas K.M."/>
            <person name="Kouvelis V.N."/>
            <person name="Saunders E."/>
            <person name="Brettin T.S."/>
            <person name="Bruce D."/>
            <person name="Detter C."/>
            <person name="Balakireva M."/>
            <person name="Han C.S."/>
            <person name="Savvakis G."/>
            <person name="Kyrpides N.C."/>
            <person name="Typas M.A."/>
        </authorList>
    </citation>
    <scope>NUCLEOTIDE SEQUENCE [LARGE SCALE GENOMIC DNA]</scope>
    <source>
        <strain evidence="7">ATCC 10988 / DSM 424 / CCUG 17860 / LMG 404 / NCIMB 8938 / NRRL B-806 / ZM1</strain>
    </source>
</reference>
<dbReference type="KEGG" id="zmm:Zmob_0917"/>
<dbReference type="EC" id="3.2.2.21" evidence="2"/>
<evidence type="ECO:0000259" key="5">
    <source>
        <dbReference type="SMART" id="SM00478"/>
    </source>
</evidence>
<accession>A0A0H3FYC1</accession>
<dbReference type="EMBL" id="CP002850">
    <property type="protein sequence ID" value="AEH62752.1"/>
    <property type="molecule type" value="Genomic_DNA"/>
</dbReference>
<dbReference type="SUPFAM" id="SSF48150">
    <property type="entry name" value="DNA-glycosylase"/>
    <property type="match status" value="1"/>
</dbReference>
<dbReference type="Pfam" id="PF00730">
    <property type="entry name" value="HhH-GPD"/>
    <property type="match status" value="1"/>
</dbReference>
<dbReference type="Proteomes" id="UP000001494">
    <property type="component" value="Chromosome"/>
</dbReference>
<dbReference type="OrthoDB" id="9785929at2"/>
<dbReference type="PANTHER" id="PTHR43003:SF5">
    <property type="entry name" value="DNA-3-METHYLADENINE GLYCOSYLASE"/>
    <property type="match status" value="1"/>
</dbReference>
<protein>
    <recommendedName>
        <fullName evidence="2">DNA-3-methyladenine glycosylase II</fullName>
        <ecNumber evidence="2">3.2.2.21</ecNumber>
    </recommendedName>
</protein>
<feature type="domain" description="HhH-GPD" evidence="5">
    <location>
        <begin position="51"/>
        <end position="201"/>
    </location>
</feature>
<sequence length="206" mass="23231">MKQSLCQQNIEQKLDQWAAGNHLIQQGLHQFGYPLYQAVERGVSSLARVIVGQQLHTKVADGIWQKLVCSIGDITADRLLSVDAAILRQCGLSPSKIAYLKDLAMRSVSGLDLFALPEGDDDAVDLLMSVHGIGRWTAENYLIFAEGRLDIWPAADLGIRIATGYLYQLSYRPDMKETRGLGDIFRPYRSIMALFLWHQYRNKNFC</sequence>
<keyword evidence="3" id="KW-0227">DNA damage</keyword>
<dbReference type="SMART" id="SM00478">
    <property type="entry name" value="ENDO3c"/>
    <property type="match status" value="1"/>
</dbReference>
<dbReference type="GO" id="GO:0032131">
    <property type="term" value="F:alkylated DNA binding"/>
    <property type="evidence" value="ECO:0007669"/>
    <property type="project" value="TreeGrafter"/>
</dbReference>
<dbReference type="GO" id="GO:0006307">
    <property type="term" value="P:DNA alkylation repair"/>
    <property type="evidence" value="ECO:0007669"/>
    <property type="project" value="TreeGrafter"/>
</dbReference>
<dbReference type="eggNOG" id="COG0122">
    <property type="taxonomic scope" value="Bacteria"/>
</dbReference>
<dbReference type="Gene3D" id="1.10.340.30">
    <property type="entry name" value="Hypothetical protein, domain 2"/>
    <property type="match status" value="1"/>
</dbReference>
<dbReference type="InterPro" id="IPR003265">
    <property type="entry name" value="HhH-GPD_domain"/>
</dbReference>
<dbReference type="GO" id="GO:0032993">
    <property type="term" value="C:protein-DNA complex"/>
    <property type="evidence" value="ECO:0007669"/>
    <property type="project" value="TreeGrafter"/>
</dbReference>
<evidence type="ECO:0000313" key="7">
    <source>
        <dbReference type="Proteomes" id="UP000001494"/>
    </source>
</evidence>
<name>A0A0H3FYC1_ZYMMA</name>
<evidence type="ECO:0000256" key="1">
    <source>
        <dbReference type="ARBA" id="ARBA00000086"/>
    </source>
</evidence>
<evidence type="ECO:0000256" key="4">
    <source>
        <dbReference type="ARBA" id="ARBA00023204"/>
    </source>
</evidence>
<dbReference type="RefSeq" id="WP_014500779.1">
    <property type="nucleotide sequence ID" value="NC_017262.1"/>
</dbReference>